<evidence type="ECO:0000313" key="11">
    <source>
        <dbReference type="Proteomes" id="UP000002216"/>
    </source>
</evidence>
<keyword evidence="8 9" id="KW-0472">Membrane</keyword>
<dbReference type="STRING" id="525897.Dbac_1959"/>
<feature type="transmembrane region" description="Helical" evidence="9">
    <location>
        <begin position="211"/>
        <end position="231"/>
    </location>
</feature>
<keyword evidence="5 9" id="KW-0812">Transmembrane</keyword>
<dbReference type="eggNOG" id="COG4658">
    <property type="taxonomic scope" value="Bacteria"/>
</dbReference>
<feature type="transmembrane region" description="Helical" evidence="9">
    <location>
        <begin position="89"/>
        <end position="114"/>
    </location>
</feature>
<dbReference type="AlphaFoldDB" id="C7LXH6"/>
<feature type="transmembrane region" description="Helical" evidence="9">
    <location>
        <begin position="237"/>
        <end position="255"/>
    </location>
</feature>
<keyword evidence="3" id="KW-0285">Flavoprotein</keyword>
<keyword evidence="11" id="KW-1185">Reference proteome</keyword>
<dbReference type="PANTHER" id="PTHR30578:SF0">
    <property type="entry name" value="ION-TRANSLOCATING OXIDOREDUCTASE COMPLEX SUBUNIT D"/>
    <property type="match status" value="1"/>
</dbReference>
<dbReference type="GO" id="GO:0055085">
    <property type="term" value="P:transmembrane transport"/>
    <property type="evidence" value="ECO:0007669"/>
    <property type="project" value="InterPro"/>
</dbReference>
<keyword evidence="1" id="KW-0813">Transport</keyword>
<protein>
    <submittedName>
        <fullName evidence="10">Electron transport complex, RnfABCDGE type, D subunit</fullName>
    </submittedName>
</protein>
<feature type="transmembrane region" description="Helical" evidence="9">
    <location>
        <begin position="121"/>
        <end position="141"/>
    </location>
</feature>
<dbReference type="HOGENOM" id="CLU_042020_1_0_7"/>
<dbReference type="PANTHER" id="PTHR30578">
    <property type="entry name" value="ELECTRON TRANSPORT COMPLEX PROTEIN RNFD"/>
    <property type="match status" value="1"/>
</dbReference>
<evidence type="ECO:0000256" key="6">
    <source>
        <dbReference type="ARBA" id="ARBA00022967"/>
    </source>
</evidence>
<evidence type="ECO:0000256" key="9">
    <source>
        <dbReference type="SAM" id="Phobius"/>
    </source>
</evidence>
<dbReference type="OrthoDB" id="9776359at2"/>
<dbReference type="GO" id="GO:0005886">
    <property type="term" value="C:plasma membrane"/>
    <property type="evidence" value="ECO:0007669"/>
    <property type="project" value="TreeGrafter"/>
</dbReference>
<keyword evidence="2" id="KW-0597">Phosphoprotein</keyword>
<organism evidence="10 11">
    <name type="scientific">Desulfomicrobium baculatum (strain DSM 4028 / VKM B-1378 / X)</name>
    <name type="common">Desulfovibrio baculatus</name>
    <dbReference type="NCBI Taxonomy" id="525897"/>
    <lineage>
        <taxon>Bacteria</taxon>
        <taxon>Pseudomonadati</taxon>
        <taxon>Thermodesulfobacteriota</taxon>
        <taxon>Desulfovibrionia</taxon>
        <taxon>Desulfovibrionales</taxon>
        <taxon>Desulfomicrobiaceae</taxon>
        <taxon>Desulfomicrobium</taxon>
    </lineage>
</organism>
<evidence type="ECO:0000313" key="10">
    <source>
        <dbReference type="EMBL" id="ACU90047.1"/>
    </source>
</evidence>
<evidence type="ECO:0000256" key="2">
    <source>
        <dbReference type="ARBA" id="ARBA00022553"/>
    </source>
</evidence>
<evidence type="ECO:0000256" key="5">
    <source>
        <dbReference type="ARBA" id="ARBA00022692"/>
    </source>
</evidence>
<proteinExistence type="predicted"/>
<dbReference type="Pfam" id="PF03116">
    <property type="entry name" value="NQR2_RnfD_RnfE"/>
    <property type="match status" value="1"/>
</dbReference>
<evidence type="ECO:0000256" key="7">
    <source>
        <dbReference type="ARBA" id="ARBA00022989"/>
    </source>
</evidence>
<keyword evidence="6" id="KW-1278">Translocase</keyword>
<gene>
    <name evidence="10" type="ordered locus">Dbac_1959</name>
</gene>
<keyword evidence="4" id="KW-0288">FMN</keyword>
<feature type="transmembrane region" description="Helical" evidence="9">
    <location>
        <begin position="185"/>
        <end position="204"/>
    </location>
</feature>
<feature type="transmembrane region" description="Helical" evidence="9">
    <location>
        <begin position="29"/>
        <end position="48"/>
    </location>
</feature>
<reference evidence="10 11" key="1">
    <citation type="journal article" date="2009" name="Stand. Genomic Sci.">
        <title>Complete genome sequence of Desulfomicrobium baculatum type strain (X).</title>
        <authorList>
            <person name="Copeland A."/>
            <person name="Spring S."/>
            <person name="Goker M."/>
            <person name="Schneider S."/>
            <person name="Lapidus A."/>
            <person name="Del Rio T.G."/>
            <person name="Tice H."/>
            <person name="Cheng J.F."/>
            <person name="Chen F."/>
            <person name="Nolan M."/>
            <person name="Bruce D."/>
            <person name="Goodwin L."/>
            <person name="Pitluck S."/>
            <person name="Ivanova N."/>
            <person name="Mavrommatis K."/>
            <person name="Ovchinnikova G."/>
            <person name="Pati A."/>
            <person name="Chen A."/>
            <person name="Palaniappan K."/>
            <person name="Land M."/>
            <person name="Hauser L."/>
            <person name="Chang Y.J."/>
            <person name="Jeffries C.C."/>
            <person name="Meincke L."/>
            <person name="Sims D."/>
            <person name="Brettin T."/>
            <person name="Detter J.C."/>
            <person name="Han C."/>
            <person name="Chain P."/>
            <person name="Bristow J."/>
            <person name="Eisen J.A."/>
            <person name="Markowitz V."/>
            <person name="Hugenholtz P."/>
            <person name="Kyrpides N.C."/>
            <person name="Klenk H.P."/>
            <person name="Lucas S."/>
        </authorList>
    </citation>
    <scope>NUCLEOTIDE SEQUENCE [LARGE SCALE GENOMIC DNA]</scope>
    <source>
        <strain evidence="11">DSM 4028 / VKM B-1378 / X</strain>
    </source>
</reference>
<accession>C7LXH6</accession>
<feature type="transmembrane region" description="Helical" evidence="9">
    <location>
        <begin position="267"/>
        <end position="286"/>
    </location>
</feature>
<dbReference type="EMBL" id="CP001629">
    <property type="protein sequence ID" value="ACU90047.1"/>
    <property type="molecule type" value="Genomic_DNA"/>
</dbReference>
<evidence type="ECO:0000256" key="3">
    <source>
        <dbReference type="ARBA" id="ARBA00022630"/>
    </source>
</evidence>
<evidence type="ECO:0000256" key="1">
    <source>
        <dbReference type="ARBA" id="ARBA00022448"/>
    </source>
</evidence>
<dbReference type="Proteomes" id="UP000002216">
    <property type="component" value="Chromosome"/>
</dbReference>
<sequence length="318" mass="34358">MASQDISKKIYSVATAPLWHSGRTLQKNMLQTLLALLPVIAMAVYRYGYDAVEVMAWAGLTAIVTEALVQKIMKQAPTSDDFSALVDGLLFAFLLPATAPVWMVVIGSAIMIILGRMVFGGYGGSPICAPALGWAVLAISWPDFMDLNGMLLKWDLIEPLSDLKYFGLDAISSVTPMSLLLGENLGALGASQALMVLIGGVYLLSRGVVRWFIPVSFLAGVILTGTVYNLIDPQHYASPLFHLLSGSTLLAAFFLMPYPSSSPAWRLPMLLFGFFGGVMVIIIRTYGVYPDGVPFAILLANLCTPLFDLIQPKPFGGR</sequence>
<evidence type="ECO:0000256" key="8">
    <source>
        <dbReference type="ARBA" id="ARBA00023136"/>
    </source>
</evidence>
<evidence type="ECO:0000256" key="4">
    <source>
        <dbReference type="ARBA" id="ARBA00022643"/>
    </source>
</evidence>
<dbReference type="RefSeq" id="WP_015774138.1">
    <property type="nucleotide sequence ID" value="NC_013173.1"/>
</dbReference>
<dbReference type="KEGG" id="dba:Dbac_1959"/>
<name>C7LXH6_DESBD</name>
<keyword evidence="7 9" id="KW-1133">Transmembrane helix</keyword>
<dbReference type="InterPro" id="IPR004338">
    <property type="entry name" value="NqrB/RnfD"/>
</dbReference>